<evidence type="ECO:0000259" key="1">
    <source>
        <dbReference type="Pfam" id="PF12230"/>
    </source>
</evidence>
<dbReference type="GO" id="GO:0005686">
    <property type="term" value="C:U2 snRNP"/>
    <property type="evidence" value="ECO:0007669"/>
    <property type="project" value="TreeGrafter"/>
</dbReference>
<feature type="non-terminal residue" evidence="2">
    <location>
        <position position="107"/>
    </location>
</feature>
<protein>
    <submittedName>
        <fullName evidence="2">Putative splicing factor 3A subunit 1-like</fullName>
    </submittedName>
</protein>
<evidence type="ECO:0000313" key="2">
    <source>
        <dbReference type="EMBL" id="MCI42267.1"/>
    </source>
</evidence>
<dbReference type="Pfam" id="PF12230">
    <property type="entry name" value="PRP21_like_P"/>
    <property type="match status" value="1"/>
</dbReference>
<sequence length="107" mass="12535">MAMIDWHDFVVVETIDFADDEDEELPPQMTLEEVIRRSKMTPMEEDIVGPGKEVEMEMDEEEVLLVEEGIRAASLEDNYEGKKNEVRVTEDPEPPMRIVKNWKRPEE</sequence>
<comment type="caution">
    <text evidence="2">The sequence shown here is derived from an EMBL/GenBank/DDBJ whole genome shotgun (WGS) entry which is preliminary data.</text>
</comment>
<accession>A0A392S1K8</accession>
<dbReference type="PANTHER" id="PTHR15316:SF13">
    <property type="entry name" value="SPLICING FACTOR 3A SUBUNIT 1-RELATED"/>
    <property type="match status" value="1"/>
</dbReference>
<proteinExistence type="predicted"/>
<reference evidence="2 3" key="1">
    <citation type="journal article" date="2018" name="Front. Plant Sci.">
        <title>Red Clover (Trifolium pratense) and Zigzag Clover (T. medium) - A Picture of Genomic Similarities and Differences.</title>
        <authorList>
            <person name="Dluhosova J."/>
            <person name="Istvanek J."/>
            <person name="Nedelnik J."/>
            <person name="Repkova J."/>
        </authorList>
    </citation>
    <scope>NUCLEOTIDE SEQUENCE [LARGE SCALE GENOMIC DNA]</scope>
    <source>
        <strain evidence="3">cv. 10/8</strain>
        <tissue evidence="2">Leaf</tissue>
    </source>
</reference>
<dbReference type="Proteomes" id="UP000265520">
    <property type="component" value="Unassembled WGS sequence"/>
</dbReference>
<feature type="domain" description="Splicing factor 3A subunit 1 conserved" evidence="1">
    <location>
        <begin position="1"/>
        <end position="106"/>
    </location>
</feature>
<dbReference type="InterPro" id="IPR045146">
    <property type="entry name" value="SF3A1"/>
</dbReference>
<dbReference type="GO" id="GO:0003723">
    <property type="term" value="F:RNA binding"/>
    <property type="evidence" value="ECO:0007669"/>
    <property type="project" value="InterPro"/>
</dbReference>
<dbReference type="GO" id="GO:0045292">
    <property type="term" value="P:mRNA cis splicing, via spliceosome"/>
    <property type="evidence" value="ECO:0007669"/>
    <property type="project" value="InterPro"/>
</dbReference>
<dbReference type="InterPro" id="IPR022030">
    <property type="entry name" value="SF3A1_dom"/>
</dbReference>
<name>A0A392S1K8_9FABA</name>
<organism evidence="2 3">
    <name type="scientific">Trifolium medium</name>
    <dbReference type="NCBI Taxonomy" id="97028"/>
    <lineage>
        <taxon>Eukaryota</taxon>
        <taxon>Viridiplantae</taxon>
        <taxon>Streptophyta</taxon>
        <taxon>Embryophyta</taxon>
        <taxon>Tracheophyta</taxon>
        <taxon>Spermatophyta</taxon>
        <taxon>Magnoliopsida</taxon>
        <taxon>eudicotyledons</taxon>
        <taxon>Gunneridae</taxon>
        <taxon>Pentapetalae</taxon>
        <taxon>rosids</taxon>
        <taxon>fabids</taxon>
        <taxon>Fabales</taxon>
        <taxon>Fabaceae</taxon>
        <taxon>Papilionoideae</taxon>
        <taxon>50 kb inversion clade</taxon>
        <taxon>NPAAA clade</taxon>
        <taxon>Hologalegina</taxon>
        <taxon>IRL clade</taxon>
        <taxon>Trifolieae</taxon>
        <taxon>Trifolium</taxon>
    </lineage>
</organism>
<dbReference type="AlphaFoldDB" id="A0A392S1K8"/>
<dbReference type="PANTHER" id="PTHR15316">
    <property type="entry name" value="SPLICEOSOME ASSOCIATED PROTEIN 114/SWAP SPLICING FACTOR-RELATED"/>
    <property type="match status" value="1"/>
</dbReference>
<keyword evidence="3" id="KW-1185">Reference proteome</keyword>
<dbReference type="GO" id="GO:0071004">
    <property type="term" value="C:U2-type prespliceosome"/>
    <property type="evidence" value="ECO:0007669"/>
    <property type="project" value="TreeGrafter"/>
</dbReference>
<dbReference type="EMBL" id="LXQA010302314">
    <property type="protein sequence ID" value="MCI42267.1"/>
    <property type="molecule type" value="Genomic_DNA"/>
</dbReference>
<dbReference type="GO" id="GO:0071013">
    <property type="term" value="C:catalytic step 2 spliceosome"/>
    <property type="evidence" value="ECO:0007669"/>
    <property type="project" value="TreeGrafter"/>
</dbReference>
<dbReference type="GO" id="GO:0000381">
    <property type="term" value="P:regulation of alternative mRNA splicing, via spliceosome"/>
    <property type="evidence" value="ECO:0007669"/>
    <property type="project" value="TreeGrafter"/>
</dbReference>
<evidence type="ECO:0000313" key="3">
    <source>
        <dbReference type="Proteomes" id="UP000265520"/>
    </source>
</evidence>